<gene>
    <name evidence="2" type="ORF">SAMN05661099_2246</name>
</gene>
<keyword evidence="1" id="KW-0732">Signal</keyword>
<keyword evidence="3" id="KW-1185">Reference proteome</keyword>
<dbReference type="Proteomes" id="UP000189981">
    <property type="component" value="Unassembled WGS sequence"/>
</dbReference>
<protein>
    <recommendedName>
        <fullName evidence="4">CarboxypepD_reg-like domain-containing protein</fullName>
    </recommendedName>
</protein>
<evidence type="ECO:0000313" key="3">
    <source>
        <dbReference type="Proteomes" id="UP000189981"/>
    </source>
</evidence>
<reference evidence="3" key="1">
    <citation type="submission" date="2017-02" db="EMBL/GenBank/DDBJ databases">
        <authorList>
            <person name="Varghese N."/>
            <person name="Submissions S."/>
        </authorList>
    </citation>
    <scope>NUCLEOTIDE SEQUENCE [LARGE SCALE GENOMIC DNA]</scope>
    <source>
        <strain evidence="3">DSM 22385</strain>
    </source>
</reference>
<dbReference type="STRING" id="572036.SAMN05661099_2246"/>
<feature type="chain" id="PRO_5012029830" description="CarboxypepD_reg-like domain-containing protein" evidence="1">
    <location>
        <begin position="24"/>
        <end position="256"/>
    </location>
</feature>
<feature type="signal peptide" evidence="1">
    <location>
        <begin position="1"/>
        <end position="23"/>
    </location>
</feature>
<name>A0A1T5DAJ0_9SPHI</name>
<evidence type="ECO:0000313" key="2">
    <source>
        <dbReference type="EMBL" id="SKB68510.1"/>
    </source>
</evidence>
<dbReference type="AlphaFoldDB" id="A0A1T5DAJ0"/>
<evidence type="ECO:0000256" key="1">
    <source>
        <dbReference type="SAM" id="SignalP"/>
    </source>
</evidence>
<dbReference type="RefSeq" id="WP_079702764.1">
    <property type="nucleotide sequence ID" value="NZ_FUYR01000002.1"/>
</dbReference>
<sequence length="256" mass="29150">MKRNLFRIFLITTFLLWAAHVRAQQNTVQGLVLEKSGVARIANVSITNKTSGARVLSNELGMFKILASAGDTLVLSKSGYSDIIKPLLSMADLILQMQRVIELDEVKVTGQSKKEELDEFKDQYRKKGSFYGGKPPLLAYVFQPVTALYELLGKTPNQARRFNLFYLKELEQTEIDRRFNSFAVSKITGLTDNDLKNFMVTYRPDYESLSKMDEYAFINYVNRSLEIFNKSGRPKGLLSLPPLPKAPDLTEKNLKY</sequence>
<dbReference type="InterPro" id="IPR008969">
    <property type="entry name" value="CarboxyPept-like_regulatory"/>
</dbReference>
<proteinExistence type="predicted"/>
<evidence type="ECO:0008006" key="4">
    <source>
        <dbReference type="Google" id="ProtNLM"/>
    </source>
</evidence>
<dbReference type="SUPFAM" id="SSF49464">
    <property type="entry name" value="Carboxypeptidase regulatory domain-like"/>
    <property type="match status" value="1"/>
</dbReference>
<dbReference type="OrthoDB" id="789400at2"/>
<dbReference type="EMBL" id="FUYR01000002">
    <property type="protein sequence ID" value="SKB68510.1"/>
    <property type="molecule type" value="Genomic_DNA"/>
</dbReference>
<accession>A0A1T5DAJ0</accession>
<organism evidence="2 3">
    <name type="scientific">Daejeonella lutea</name>
    <dbReference type="NCBI Taxonomy" id="572036"/>
    <lineage>
        <taxon>Bacteria</taxon>
        <taxon>Pseudomonadati</taxon>
        <taxon>Bacteroidota</taxon>
        <taxon>Sphingobacteriia</taxon>
        <taxon>Sphingobacteriales</taxon>
        <taxon>Sphingobacteriaceae</taxon>
        <taxon>Daejeonella</taxon>
    </lineage>
</organism>